<keyword evidence="6" id="KW-0902">Two-component regulatory system</keyword>
<dbReference type="Gene3D" id="1.10.287.130">
    <property type="match status" value="1"/>
</dbReference>
<dbReference type="Proteomes" id="UP001165678">
    <property type="component" value="Unassembled WGS sequence"/>
</dbReference>
<keyword evidence="15" id="KW-1185">Reference proteome</keyword>
<evidence type="ECO:0000256" key="9">
    <source>
        <dbReference type="SAM" id="Phobius"/>
    </source>
</evidence>
<dbReference type="EC" id="2.7.13.3" evidence="2"/>
<keyword evidence="3 8" id="KW-0597">Phosphoprotein</keyword>
<feature type="transmembrane region" description="Helical" evidence="9">
    <location>
        <begin position="292"/>
        <end position="313"/>
    </location>
</feature>
<dbReference type="RefSeq" id="WP_265896317.1">
    <property type="nucleotide sequence ID" value="NZ_JAPIVE010000002.1"/>
</dbReference>
<dbReference type="SMART" id="SM00091">
    <property type="entry name" value="PAS"/>
    <property type="match status" value="2"/>
</dbReference>
<dbReference type="PANTHER" id="PTHR43047:SF72">
    <property type="entry name" value="OSMOSENSING HISTIDINE PROTEIN KINASE SLN1"/>
    <property type="match status" value="1"/>
</dbReference>
<dbReference type="InterPro" id="IPR011006">
    <property type="entry name" value="CheY-like_superfamily"/>
</dbReference>
<feature type="domain" description="Response regulatory" evidence="11">
    <location>
        <begin position="1013"/>
        <end position="1129"/>
    </location>
</feature>
<dbReference type="Pfam" id="PF13426">
    <property type="entry name" value="PAS_9"/>
    <property type="match status" value="1"/>
</dbReference>
<dbReference type="GO" id="GO:0000155">
    <property type="term" value="F:phosphorelay sensor kinase activity"/>
    <property type="evidence" value="ECO:0007669"/>
    <property type="project" value="InterPro"/>
</dbReference>
<feature type="modified residue" description="4-aspartylphosphate" evidence="8">
    <location>
        <position position="1185"/>
    </location>
</feature>
<dbReference type="NCBIfam" id="TIGR00229">
    <property type="entry name" value="sensory_box"/>
    <property type="match status" value="2"/>
</dbReference>
<dbReference type="InterPro" id="IPR003661">
    <property type="entry name" value="HisK_dim/P_dom"/>
</dbReference>
<dbReference type="PANTHER" id="PTHR43047">
    <property type="entry name" value="TWO-COMPONENT HISTIDINE PROTEIN KINASE"/>
    <property type="match status" value="1"/>
</dbReference>
<dbReference type="SUPFAM" id="SSF55781">
    <property type="entry name" value="GAF domain-like"/>
    <property type="match status" value="1"/>
</dbReference>
<dbReference type="CDD" id="cd00130">
    <property type="entry name" value="PAS"/>
    <property type="match status" value="2"/>
</dbReference>
<dbReference type="InterPro" id="IPR029016">
    <property type="entry name" value="GAF-like_dom_sf"/>
</dbReference>
<protein>
    <recommendedName>
        <fullName evidence="2">histidine kinase</fullName>
        <ecNumber evidence="2">2.7.13.3</ecNumber>
    </recommendedName>
</protein>
<dbReference type="CDD" id="cd00156">
    <property type="entry name" value="REC"/>
    <property type="match status" value="1"/>
</dbReference>
<dbReference type="SUPFAM" id="SSF55874">
    <property type="entry name" value="ATPase domain of HSP90 chaperone/DNA topoisomerase II/histidine kinase"/>
    <property type="match status" value="1"/>
</dbReference>
<evidence type="ECO:0000313" key="14">
    <source>
        <dbReference type="EMBL" id="MCX2524551.1"/>
    </source>
</evidence>
<feature type="modified residue" description="4-aspartylphosphate" evidence="8">
    <location>
        <position position="1062"/>
    </location>
</feature>
<dbReference type="InterPro" id="IPR004358">
    <property type="entry name" value="Sig_transdc_His_kin-like_C"/>
</dbReference>
<organism evidence="14 15">
    <name type="scientific">Larsenimonas rhizosphaerae</name>
    <dbReference type="NCBI Taxonomy" id="2944682"/>
    <lineage>
        <taxon>Bacteria</taxon>
        <taxon>Pseudomonadati</taxon>
        <taxon>Pseudomonadota</taxon>
        <taxon>Gammaproteobacteria</taxon>
        <taxon>Oceanospirillales</taxon>
        <taxon>Halomonadaceae</taxon>
        <taxon>Larsenimonas</taxon>
    </lineage>
</organism>
<evidence type="ECO:0000256" key="3">
    <source>
        <dbReference type="ARBA" id="ARBA00022553"/>
    </source>
</evidence>
<dbReference type="Pfam" id="PF08447">
    <property type="entry name" value="PAS_3"/>
    <property type="match status" value="1"/>
</dbReference>
<evidence type="ECO:0000256" key="1">
    <source>
        <dbReference type="ARBA" id="ARBA00000085"/>
    </source>
</evidence>
<dbReference type="InterPro" id="IPR003018">
    <property type="entry name" value="GAF"/>
</dbReference>
<evidence type="ECO:0000259" key="10">
    <source>
        <dbReference type="PROSITE" id="PS50109"/>
    </source>
</evidence>
<dbReference type="EMBL" id="JAPIVE010000002">
    <property type="protein sequence ID" value="MCX2524551.1"/>
    <property type="molecule type" value="Genomic_DNA"/>
</dbReference>
<keyword evidence="5" id="KW-0418">Kinase</keyword>
<dbReference type="InterPro" id="IPR035965">
    <property type="entry name" value="PAS-like_dom_sf"/>
</dbReference>
<evidence type="ECO:0000256" key="6">
    <source>
        <dbReference type="ARBA" id="ARBA00023012"/>
    </source>
</evidence>
<feature type="domain" description="PAC" evidence="13">
    <location>
        <begin position="575"/>
        <end position="626"/>
    </location>
</feature>
<comment type="catalytic activity">
    <reaction evidence="1">
        <text>ATP + protein L-histidine = ADP + protein N-phospho-L-histidine.</text>
        <dbReference type="EC" id="2.7.13.3"/>
    </reaction>
</comment>
<name>A0AA41ZH34_9GAMM</name>
<dbReference type="InterPro" id="IPR000700">
    <property type="entry name" value="PAS-assoc_C"/>
</dbReference>
<dbReference type="GO" id="GO:0009927">
    <property type="term" value="F:histidine phosphotransfer kinase activity"/>
    <property type="evidence" value="ECO:0007669"/>
    <property type="project" value="TreeGrafter"/>
</dbReference>
<evidence type="ECO:0000256" key="8">
    <source>
        <dbReference type="PROSITE-ProRule" id="PRU00169"/>
    </source>
</evidence>
<dbReference type="CDD" id="cd00082">
    <property type="entry name" value="HisKA"/>
    <property type="match status" value="1"/>
</dbReference>
<dbReference type="InterPro" id="IPR036097">
    <property type="entry name" value="HisK_dim/P_sf"/>
</dbReference>
<comment type="caution">
    <text evidence="14">The sequence shown here is derived from an EMBL/GenBank/DDBJ whole genome shotgun (WGS) entry which is preliminary data.</text>
</comment>
<keyword evidence="4" id="KW-0808">Transferase</keyword>
<dbReference type="SUPFAM" id="SSF47384">
    <property type="entry name" value="Homodimeric domain of signal transducing histidine kinase"/>
    <property type="match status" value="1"/>
</dbReference>
<accession>A0AA41ZH34</accession>
<dbReference type="PROSITE" id="PS50109">
    <property type="entry name" value="HIS_KIN"/>
    <property type="match status" value="1"/>
</dbReference>
<dbReference type="InterPro" id="IPR000014">
    <property type="entry name" value="PAS"/>
</dbReference>
<dbReference type="PROSITE" id="PS50112">
    <property type="entry name" value="PAS"/>
    <property type="match status" value="1"/>
</dbReference>
<feature type="domain" description="PAC" evidence="13">
    <location>
        <begin position="716"/>
        <end position="768"/>
    </location>
</feature>
<dbReference type="FunFam" id="1.10.287.130:FF:000001">
    <property type="entry name" value="Two-component sensor histidine kinase"/>
    <property type="match status" value="1"/>
</dbReference>
<dbReference type="InterPro" id="IPR036890">
    <property type="entry name" value="HATPase_C_sf"/>
</dbReference>
<dbReference type="InterPro" id="IPR005467">
    <property type="entry name" value="His_kinase_dom"/>
</dbReference>
<feature type="domain" description="Histidine kinase" evidence="10">
    <location>
        <begin position="772"/>
        <end position="990"/>
    </location>
</feature>
<dbReference type="SMART" id="SM00086">
    <property type="entry name" value="PAC"/>
    <property type="match status" value="2"/>
</dbReference>
<dbReference type="FunFam" id="3.30.565.10:FF:000006">
    <property type="entry name" value="Sensor histidine kinase WalK"/>
    <property type="match status" value="1"/>
</dbReference>
<sequence>MKGIRDLRSPGILAGAGALILAAFFGYMLMASLKHGDEEWFNALNKEGQFQRRAMEQALITMKADLEHQVAVVTADPILDTLLERLLPLSSTSSTLPEIQAQLAQVMTHYQSLGDIGHLALIGSDGKTLLIERGATDMALTSRTYIRSNMPDKAPVIDMRLGQQALLMTAVDRLRSSSATSADTPAHGYVALTHSVSALLKDRARELGLGAVLIGPQGTLLNPAATGSRILTQFEDRASQRPGINERVIDLDERTLLAGSLQLADTPGVRLLLWEDITDEARQHERHQWQTAGRWIIGLLLTEFGLLLLIFSYGKATRRQMMHVQQQLERQAQALRALNEISANRRLDTEKRVAHALAIGCNFLQMPNAIVSRINGDEYLVRFQQSRDGALENGMRFSTADTFCCLTLEQDTMLAFNDANNTPYADHPCHRKMLVTAYIGVPLWVGGLRYGTLNFSSGEARSTPFDQVEEEFMLALSRWVGATINAMNEESERNELMTRLARISQHVPGTLYQYREDPDGHVSFPYSSEGIQDIYQVTPEEVRFDAGKVFEIVHPDDLEAIIESITESRLNLSRWNTEFRVTHADGNVHWVRGSSSPQRDMDGGTTWHGFMHDVTEQKQTEEQVQQDRQRLEALIDASTSVAIMAMDLDGRINLFNTGAERILGYSSQEILGQQPQDVFHVPDELEHYRAALEEELGESVSLSSVLLEKPRRGHVDVTEWTCITAKGDEIMVSLSISPICDKEGVPTGYLSLAQDISEQKRIERMKNEFVSTISHELRTPLTSISGSLGLVTGGAFGELPVQLKSMLDIAYSNSNRLNLLINDLLDMDKLVAGKMRFDVVQQPLMPLVEQSLKDNGGYADKFGITLCVGETLDCEVAVDASRFQQIMSNFLSNAIKFSPESGQVTVGVVPCALGVRVEVRDKGPGIPEAFQSSLFEKFTQADSSNTKKKGGTGLGLAITRELIMRMKGRVGFDSIEGQGSTFYFELPIYQDAMPAGLAELSSADGAREGDRPLVLIVEDDPDTAWLIKQLVEKWGFHAETAYSGQSALDRLRQQRFDAMTLDMILPDFSGKEVMRQLREMDPECDMPVIVISAHQSNGELKLASGVEARGWLSKPIDQDMLLDVLRGVITPGQAMGRILHVEDDSDLHQVISAMCRDIAVLDVAQTLQEARQRLGSITYDLVLLDLGLPDGSGWELMSMINSLEKPPPVVVLSGNEITAEQRSIVQGALAKSRISNKAFVQTLQQILDGRSIQKGSLQ</sequence>
<evidence type="ECO:0000259" key="12">
    <source>
        <dbReference type="PROSITE" id="PS50112"/>
    </source>
</evidence>
<gene>
    <name evidence="14" type="ORF">OQ287_09870</name>
</gene>
<dbReference type="Gene3D" id="3.30.450.20">
    <property type="entry name" value="PAS domain"/>
    <property type="match status" value="2"/>
</dbReference>
<dbReference type="CDD" id="cd17546">
    <property type="entry name" value="REC_hyHK_CKI1_RcsC-like"/>
    <property type="match status" value="1"/>
</dbReference>
<evidence type="ECO:0000259" key="11">
    <source>
        <dbReference type="PROSITE" id="PS50110"/>
    </source>
</evidence>
<dbReference type="Pfam" id="PF00072">
    <property type="entry name" value="Response_reg"/>
    <property type="match status" value="2"/>
</dbReference>
<dbReference type="Pfam" id="PF02518">
    <property type="entry name" value="HATPase_c"/>
    <property type="match status" value="1"/>
</dbReference>
<feature type="domain" description="PAS" evidence="12">
    <location>
        <begin position="627"/>
        <end position="699"/>
    </location>
</feature>
<evidence type="ECO:0000256" key="2">
    <source>
        <dbReference type="ARBA" id="ARBA00012438"/>
    </source>
</evidence>
<dbReference type="Gene3D" id="3.30.565.10">
    <property type="entry name" value="Histidine kinase-like ATPase, C-terminal domain"/>
    <property type="match status" value="1"/>
</dbReference>
<dbReference type="InterPro" id="IPR013655">
    <property type="entry name" value="PAS_fold_3"/>
</dbReference>
<dbReference type="PRINTS" id="PR00344">
    <property type="entry name" value="BCTRLSENSOR"/>
</dbReference>
<dbReference type="InterPro" id="IPR001610">
    <property type="entry name" value="PAC"/>
</dbReference>
<evidence type="ECO:0000256" key="4">
    <source>
        <dbReference type="ARBA" id="ARBA00022679"/>
    </source>
</evidence>
<keyword evidence="9" id="KW-0812">Transmembrane</keyword>
<feature type="domain" description="Response regulatory" evidence="11">
    <location>
        <begin position="1137"/>
        <end position="1251"/>
    </location>
</feature>
<dbReference type="SMART" id="SM00448">
    <property type="entry name" value="REC"/>
    <property type="match status" value="2"/>
</dbReference>
<keyword evidence="9" id="KW-1133">Transmembrane helix</keyword>
<dbReference type="PROSITE" id="PS50113">
    <property type="entry name" value="PAC"/>
    <property type="match status" value="2"/>
</dbReference>
<proteinExistence type="predicted"/>
<evidence type="ECO:0000259" key="13">
    <source>
        <dbReference type="PROSITE" id="PS50113"/>
    </source>
</evidence>
<reference evidence="14" key="1">
    <citation type="submission" date="2022-11" db="EMBL/GenBank/DDBJ databases">
        <title>Larsenimonas rhizosphaerae sp. nov., isolated from a tidal mudflat.</title>
        <authorList>
            <person name="Lee S.D."/>
            <person name="Kim I.S."/>
        </authorList>
    </citation>
    <scope>NUCLEOTIDE SEQUENCE</scope>
    <source>
        <strain evidence="14">GH2-1</strain>
    </source>
</reference>
<dbReference type="SMART" id="SM00388">
    <property type="entry name" value="HisKA"/>
    <property type="match status" value="1"/>
</dbReference>
<dbReference type="Gene3D" id="3.30.450.40">
    <property type="match status" value="1"/>
</dbReference>
<dbReference type="PROSITE" id="PS50110">
    <property type="entry name" value="RESPONSE_REGULATORY"/>
    <property type="match status" value="2"/>
</dbReference>
<dbReference type="InterPro" id="IPR001789">
    <property type="entry name" value="Sig_transdc_resp-reg_receiver"/>
</dbReference>
<dbReference type="AlphaFoldDB" id="A0AA41ZH34"/>
<dbReference type="SMART" id="SM00065">
    <property type="entry name" value="GAF"/>
    <property type="match status" value="1"/>
</dbReference>
<dbReference type="SUPFAM" id="SSF55785">
    <property type="entry name" value="PYP-like sensor domain (PAS domain)"/>
    <property type="match status" value="2"/>
</dbReference>
<dbReference type="GO" id="GO:0005886">
    <property type="term" value="C:plasma membrane"/>
    <property type="evidence" value="ECO:0007669"/>
    <property type="project" value="UniProtKB-ARBA"/>
</dbReference>
<dbReference type="Gene3D" id="3.40.50.2300">
    <property type="match status" value="2"/>
</dbReference>
<dbReference type="Pfam" id="PF00512">
    <property type="entry name" value="HisKA"/>
    <property type="match status" value="1"/>
</dbReference>
<dbReference type="CDD" id="cd16922">
    <property type="entry name" value="HATPase_EvgS-ArcB-TorS-like"/>
    <property type="match status" value="1"/>
</dbReference>
<dbReference type="SMART" id="SM00387">
    <property type="entry name" value="HATPase_c"/>
    <property type="match status" value="1"/>
</dbReference>
<evidence type="ECO:0000256" key="7">
    <source>
        <dbReference type="ARBA" id="ARBA00023136"/>
    </source>
</evidence>
<evidence type="ECO:0000256" key="5">
    <source>
        <dbReference type="ARBA" id="ARBA00022777"/>
    </source>
</evidence>
<dbReference type="Pfam" id="PF01590">
    <property type="entry name" value="GAF"/>
    <property type="match status" value="1"/>
</dbReference>
<dbReference type="SUPFAM" id="SSF52172">
    <property type="entry name" value="CheY-like"/>
    <property type="match status" value="2"/>
</dbReference>
<dbReference type="InterPro" id="IPR003594">
    <property type="entry name" value="HATPase_dom"/>
</dbReference>
<keyword evidence="7 9" id="KW-0472">Membrane</keyword>
<evidence type="ECO:0000313" key="15">
    <source>
        <dbReference type="Proteomes" id="UP001165678"/>
    </source>
</evidence>
<feature type="transmembrane region" description="Helical" evidence="9">
    <location>
        <begin position="12"/>
        <end position="30"/>
    </location>
</feature>